<protein>
    <submittedName>
        <fullName evidence="1">Uncharacterized protein</fullName>
    </submittedName>
</protein>
<accession>A0ACB7Y732</accession>
<sequence>MPIGKKMARVHSNSEHRLIVKGKKFRTSLLHLLRLKERRSGSSISSAVAGKASKLDRVFVFVGDLPFFQVPDPELAGTLPFLPPNLAEESFYTAMAARKPGLIALFDVDGTLTAPRKVVTPAMLKFMHELRKVVTIGVVGGSDLVKISEQLGNSVINDYDYVFAENGLVAHKDGKLIGTQSLKSYLGEDKLKEFINFTLHYIADLDIPIKRGTFIEFRSGMLNVSPIGRNCSQEERDEFEKYDKVQNIRPKMVSVLREKFAHFNLTFSIGGQISFDVFPQGWDKTYCLRYLDEFREIHFFGDKTYKGGNDFEIYESERTLGHTVTSPEDTMKQCTELFRTEQV</sequence>
<keyword evidence="2" id="KW-1185">Reference proteome</keyword>
<comment type="caution">
    <text evidence="1">The sequence shown here is derived from an EMBL/GenBank/DDBJ whole genome shotgun (WGS) entry which is preliminary data.</text>
</comment>
<dbReference type="EMBL" id="CM037157">
    <property type="protein sequence ID" value="KAH7848917.1"/>
    <property type="molecule type" value="Genomic_DNA"/>
</dbReference>
<reference evidence="1 2" key="1">
    <citation type="journal article" date="2021" name="Hortic Res">
        <title>High-quality reference genome and annotation aids understanding of berry development for evergreen blueberry (Vaccinium darrowii).</title>
        <authorList>
            <person name="Yu J."/>
            <person name="Hulse-Kemp A.M."/>
            <person name="Babiker E."/>
            <person name="Staton M."/>
        </authorList>
    </citation>
    <scope>NUCLEOTIDE SEQUENCE [LARGE SCALE GENOMIC DNA]</scope>
    <source>
        <strain evidence="2">cv. NJ 8807/NJ 8810</strain>
        <tissue evidence="1">Young leaf</tissue>
    </source>
</reference>
<name>A0ACB7Y732_9ERIC</name>
<organism evidence="1 2">
    <name type="scientific">Vaccinium darrowii</name>
    <dbReference type="NCBI Taxonomy" id="229202"/>
    <lineage>
        <taxon>Eukaryota</taxon>
        <taxon>Viridiplantae</taxon>
        <taxon>Streptophyta</taxon>
        <taxon>Embryophyta</taxon>
        <taxon>Tracheophyta</taxon>
        <taxon>Spermatophyta</taxon>
        <taxon>Magnoliopsida</taxon>
        <taxon>eudicotyledons</taxon>
        <taxon>Gunneridae</taxon>
        <taxon>Pentapetalae</taxon>
        <taxon>asterids</taxon>
        <taxon>Ericales</taxon>
        <taxon>Ericaceae</taxon>
        <taxon>Vaccinioideae</taxon>
        <taxon>Vaccinieae</taxon>
        <taxon>Vaccinium</taxon>
    </lineage>
</organism>
<evidence type="ECO:0000313" key="1">
    <source>
        <dbReference type="EMBL" id="KAH7848917.1"/>
    </source>
</evidence>
<evidence type="ECO:0000313" key="2">
    <source>
        <dbReference type="Proteomes" id="UP000828048"/>
    </source>
</evidence>
<gene>
    <name evidence="1" type="ORF">Vadar_010226</name>
</gene>
<proteinExistence type="predicted"/>
<dbReference type="Proteomes" id="UP000828048">
    <property type="component" value="Chromosome 7"/>
</dbReference>